<evidence type="ECO:0000313" key="1">
    <source>
        <dbReference type="EMBL" id="GAT56702.1"/>
    </source>
</evidence>
<name>A0ABQ0M064_MYCCL</name>
<evidence type="ECO:0000313" key="2">
    <source>
        <dbReference type="Proteomes" id="UP000815677"/>
    </source>
</evidence>
<organism evidence="1 2">
    <name type="scientific">Mycena chlorophos</name>
    <name type="common">Agaric fungus</name>
    <name type="synonym">Agaricus chlorophos</name>
    <dbReference type="NCBI Taxonomy" id="658473"/>
    <lineage>
        <taxon>Eukaryota</taxon>
        <taxon>Fungi</taxon>
        <taxon>Dikarya</taxon>
        <taxon>Basidiomycota</taxon>
        <taxon>Agaricomycotina</taxon>
        <taxon>Agaricomycetes</taxon>
        <taxon>Agaricomycetidae</taxon>
        <taxon>Agaricales</taxon>
        <taxon>Marasmiineae</taxon>
        <taxon>Mycenaceae</taxon>
        <taxon>Mycena</taxon>
    </lineage>
</organism>
<keyword evidence="2" id="KW-1185">Reference proteome</keyword>
<sequence length="303" mass="33474">MKQTERKQQPRSTYGYALPRLCANERVNAYGPRLQNEVEDFLFLRRTAPSSLNSPRELCRSMGGGGLFEVLREDGQALRKHPQHVGFSRAPTVLLQPLPLFSKLVQYEGDVDAMLCRPRFCILLRQLRLRRIQHTCGHRHPLPQSINQTPYSLTTRLRPGLVQKSGISHMSHGPDFGWTQLDNPWSYESETSHPAVPHLGLALCGGSPDISPPSSKEDALKRFARFGREMSPGLVCGRAALAPRLWHGNTSGNMALLMQQTIVAQTTASLGAHIAQIVDPTAVFALSPPNAPTVECACSRSQA</sequence>
<accession>A0ABQ0M064</accession>
<protein>
    <submittedName>
        <fullName evidence="1">Uncharacterized protein</fullName>
    </submittedName>
</protein>
<proteinExistence type="predicted"/>
<dbReference type="Proteomes" id="UP000815677">
    <property type="component" value="Unassembled WGS sequence"/>
</dbReference>
<gene>
    <name evidence="1" type="ORF">MCHLO_13327</name>
</gene>
<dbReference type="EMBL" id="DF849331">
    <property type="protein sequence ID" value="GAT56702.1"/>
    <property type="molecule type" value="Genomic_DNA"/>
</dbReference>
<reference evidence="1" key="1">
    <citation type="submission" date="2014-09" db="EMBL/GenBank/DDBJ databases">
        <title>Genome sequence of the luminous mushroom Mycena chlorophos for searching fungal bioluminescence genes.</title>
        <authorList>
            <person name="Tanaka Y."/>
            <person name="Kasuga D."/>
            <person name="Oba Y."/>
            <person name="Hase S."/>
            <person name="Sato K."/>
            <person name="Oba Y."/>
            <person name="Sakakibara Y."/>
        </authorList>
    </citation>
    <scope>NUCLEOTIDE SEQUENCE</scope>
</reference>